<dbReference type="InterPro" id="IPR035649">
    <property type="entry name" value="EFG_V"/>
</dbReference>
<dbReference type="PANTHER" id="PTHR43261:SF6">
    <property type="entry name" value="ELONGATION FACTOR G-LIKE PROTEIN"/>
    <property type="match status" value="1"/>
</dbReference>
<dbReference type="CDD" id="cd01434">
    <property type="entry name" value="EFG_mtEFG1_IV"/>
    <property type="match status" value="1"/>
</dbReference>
<dbReference type="InterPro" id="IPR000640">
    <property type="entry name" value="EFG_V-like"/>
</dbReference>
<dbReference type="InterPro" id="IPR041095">
    <property type="entry name" value="EFG_II"/>
</dbReference>
<evidence type="ECO:0000256" key="4">
    <source>
        <dbReference type="ARBA" id="ARBA00022917"/>
    </source>
</evidence>
<dbReference type="Pfam" id="PF22042">
    <property type="entry name" value="EF-G_D2"/>
    <property type="match status" value="1"/>
</dbReference>
<accession>A0A432MFN5</accession>
<dbReference type="Pfam" id="PF14492">
    <property type="entry name" value="EFG_III"/>
    <property type="match status" value="1"/>
</dbReference>
<evidence type="ECO:0000256" key="6">
    <source>
        <dbReference type="ARBA" id="ARBA00024731"/>
    </source>
</evidence>
<feature type="domain" description="Tr-type G" evidence="7">
    <location>
        <begin position="9"/>
        <end position="269"/>
    </location>
</feature>
<proteinExistence type="predicted"/>
<dbReference type="Gene3D" id="3.30.70.240">
    <property type="match status" value="1"/>
</dbReference>
<organism evidence="8 9">
    <name type="scientific">Tautonia sociabilis</name>
    <dbReference type="NCBI Taxonomy" id="2080755"/>
    <lineage>
        <taxon>Bacteria</taxon>
        <taxon>Pseudomonadati</taxon>
        <taxon>Planctomycetota</taxon>
        <taxon>Planctomycetia</taxon>
        <taxon>Isosphaerales</taxon>
        <taxon>Isosphaeraceae</taxon>
        <taxon>Tautonia</taxon>
    </lineage>
</organism>
<dbReference type="AlphaFoldDB" id="A0A432MFN5"/>
<dbReference type="SMART" id="SM00838">
    <property type="entry name" value="EFG_C"/>
    <property type="match status" value="1"/>
</dbReference>
<dbReference type="InterPro" id="IPR005517">
    <property type="entry name" value="Transl_elong_EFG/EF2_IV"/>
</dbReference>
<dbReference type="NCBIfam" id="NF009381">
    <property type="entry name" value="PRK12740.1-5"/>
    <property type="match status" value="1"/>
</dbReference>
<dbReference type="InterPro" id="IPR047872">
    <property type="entry name" value="EFG_IV"/>
</dbReference>
<dbReference type="InterPro" id="IPR009000">
    <property type="entry name" value="Transl_B-barrel_sf"/>
</dbReference>
<dbReference type="Proteomes" id="UP000280296">
    <property type="component" value="Unassembled WGS sequence"/>
</dbReference>
<comment type="caution">
    <text evidence="8">The sequence shown here is derived from an EMBL/GenBank/DDBJ whole genome shotgun (WGS) entry which is preliminary data.</text>
</comment>
<dbReference type="InterPro" id="IPR027417">
    <property type="entry name" value="P-loop_NTPase"/>
</dbReference>
<dbReference type="GO" id="GO:0003746">
    <property type="term" value="F:translation elongation factor activity"/>
    <property type="evidence" value="ECO:0007669"/>
    <property type="project" value="UniProtKB-KW"/>
</dbReference>
<reference evidence="8 9" key="1">
    <citation type="submission" date="2018-12" db="EMBL/GenBank/DDBJ databases">
        <authorList>
            <person name="Toschakov S.V."/>
        </authorList>
    </citation>
    <scope>NUCLEOTIDE SEQUENCE [LARGE SCALE GENOMIC DNA]</scope>
    <source>
        <strain evidence="8 9">GM2012</strain>
    </source>
</reference>
<dbReference type="FunFam" id="3.30.230.10:FF:000003">
    <property type="entry name" value="Elongation factor G"/>
    <property type="match status" value="1"/>
</dbReference>
<dbReference type="EMBL" id="RYZH01000042">
    <property type="protein sequence ID" value="RUL85059.1"/>
    <property type="molecule type" value="Genomic_DNA"/>
</dbReference>
<dbReference type="SUPFAM" id="SSF52540">
    <property type="entry name" value="P-loop containing nucleoside triphosphate hydrolases"/>
    <property type="match status" value="1"/>
</dbReference>
<keyword evidence="3 8" id="KW-0251">Elongation factor</keyword>
<dbReference type="InterPro" id="IPR035647">
    <property type="entry name" value="EFG_III/V"/>
</dbReference>
<protein>
    <recommendedName>
        <fullName evidence="1">Elongation factor G</fullName>
    </recommendedName>
</protein>
<dbReference type="InterPro" id="IPR014721">
    <property type="entry name" value="Ribsml_uS5_D2-typ_fold_subgr"/>
</dbReference>
<dbReference type="FunFam" id="3.30.70.240:FF:000001">
    <property type="entry name" value="Elongation factor G"/>
    <property type="match status" value="1"/>
</dbReference>
<keyword evidence="4" id="KW-0648">Protein biosynthesis</keyword>
<keyword evidence="2" id="KW-0547">Nucleotide-binding</keyword>
<dbReference type="Pfam" id="PF00009">
    <property type="entry name" value="GTP_EFTU"/>
    <property type="match status" value="1"/>
</dbReference>
<dbReference type="CDD" id="cd03713">
    <property type="entry name" value="EFG_mtEFG_C"/>
    <property type="match status" value="1"/>
</dbReference>
<dbReference type="Pfam" id="PF00679">
    <property type="entry name" value="EFG_C"/>
    <property type="match status" value="1"/>
</dbReference>
<dbReference type="OrthoDB" id="9804431at2"/>
<dbReference type="PROSITE" id="PS51722">
    <property type="entry name" value="G_TR_2"/>
    <property type="match status" value="1"/>
</dbReference>
<reference evidence="8 9" key="2">
    <citation type="submission" date="2019-01" db="EMBL/GenBank/DDBJ databases">
        <title>Tautonia sociabilis, a novel thermotolerant planctomycete of Isosphaeraceae family, isolated from a 4000 m deep subterranean habitat.</title>
        <authorList>
            <person name="Kovaleva O.L."/>
            <person name="Elcheninov A.G."/>
            <person name="Van Heerden E."/>
            <person name="Toshchakov S.V."/>
            <person name="Novikov A."/>
            <person name="Bonch-Osmolovskaya E.A."/>
            <person name="Kublanov I.V."/>
        </authorList>
    </citation>
    <scope>NUCLEOTIDE SEQUENCE [LARGE SCALE GENOMIC DNA]</scope>
    <source>
        <strain evidence="8 9">GM2012</strain>
    </source>
</reference>
<dbReference type="SUPFAM" id="SSF50447">
    <property type="entry name" value="Translation proteins"/>
    <property type="match status" value="1"/>
</dbReference>
<evidence type="ECO:0000256" key="1">
    <source>
        <dbReference type="ARBA" id="ARBA00017872"/>
    </source>
</evidence>
<dbReference type="NCBIfam" id="NF009891">
    <property type="entry name" value="PRK13351.1-1"/>
    <property type="match status" value="1"/>
</dbReference>
<dbReference type="RefSeq" id="WP_126727069.1">
    <property type="nucleotide sequence ID" value="NZ_RYZH01000042.1"/>
</dbReference>
<dbReference type="CDD" id="cd04088">
    <property type="entry name" value="EFG_mtEFG_II"/>
    <property type="match status" value="1"/>
</dbReference>
<dbReference type="PANTHER" id="PTHR43261">
    <property type="entry name" value="TRANSLATION ELONGATION FACTOR G-RELATED"/>
    <property type="match status" value="1"/>
</dbReference>
<dbReference type="SMART" id="SM00889">
    <property type="entry name" value="EFG_IV"/>
    <property type="match status" value="1"/>
</dbReference>
<keyword evidence="5" id="KW-0342">GTP-binding</keyword>
<evidence type="ECO:0000256" key="3">
    <source>
        <dbReference type="ARBA" id="ARBA00022768"/>
    </source>
</evidence>
<dbReference type="InterPro" id="IPR000795">
    <property type="entry name" value="T_Tr_GTP-bd_dom"/>
</dbReference>
<keyword evidence="9" id="KW-1185">Reference proteome</keyword>
<dbReference type="CDD" id="cd16262">
    <property type="entry name" value="EFG_III"/>
    <property type="match status" value="1"/>
</dbReference>
<name>A0A432MFN5_9BACT</name>
<dbReference type="Gene3D" id="3.30.70.870">
    <property type="entry name" value="Elongation Factor G (Translational Gtpase), domain 3"/>
    <property type="match status" value="1"/>
</dbReference>
<dbReference type="SUPFAM" id="SSF54211">
    <property type="entry name" value="Ribosomal protein S5 domain 2-like"/>
    <property type="match status" value="1"/>
</dbReference>
<comment type="function">
    <text evidence="6">Catalyzes the GTP-dependent ribosomal translocation step during translation elongation. During this step, the ribosome changes from the pre-translocational (PRE) to the post-translocational (POST) state as the newly formed A-site-bound peptidyl-tRNA and P-site-bound deacylated tRNA move to the P and E sites, respectively. Catalyzes the coordinated movement of the two tRNA molecules, the mRNA and conformational changes in the ribosome.</text>
</comment>
<dbReference type="GO" id="GO:0005525">
    <property type="term" value="F:GTP binding"/>
    <property type="evidence" value="ECO:0007669"/>
    <property type="project" value="UniProtKB-KW"/>
</dbReference>
<dbReference type="Gene3D" id="3.40.50.300">
    <property type="entry name" value="P-loop containing nucleotide triphosphate hydrolases"/>
    <property type="match status" value="1"/>
</dbReference>
<dbReference type="InterPro" id="IPR053905">
    <property type="entry name" value="EF-G-like_DII"/>
</dbReference>
<dbReference type="GO" id="GO:0003924">
    <property type="term" value="F:GTPase activity"/>
    <property type="evidence" value="ECO:0007669"/>
    <property type="project" value="InterPro"/>
</dbReference>
<dbReference type="SUPFAM" id="SSF54980">
    <property type="entry name" value="EF-G C-terminal domain-like"/>
    <property type="match status" value="2"/>
</dbReference>
<evidence type="ECO:0000256" key="5">
    <source>
        <dbReference type="ARBA" id="ARBA00023134"/>
    </source>
</evidence>
<dbReference type="InterPro" id="IPR009022">
    <property type="entry name" value="EFG_III"/>
</dbReference>
<dbReference type="Gene3D" id="3.30.230.10">
    <property type="match status" value="1"/>
</dbReference>
<evidence type="ECO:0000259" key="7">
    <source>
        <dbReference type="PROSITE" id="PS51722"/>
    </source>
</evidence>
<evidence type="ECO:0000313" key="8">
    <source>
        <dbReference type="EMBL" id="RUL85059.1"/>
    </source>
</evidence>
<dbReference type="Pfam" id="PF03764">
    <property type="entry name" value="EFG_IV"/>
    <property type="match status" value="1"/>
</dbReference>
<gene>
    <name evidence="8" type="ORF">TsocGM_19150</name>
</gene>
<evidence type="ECO:0000313" key="9">
    <source>
        <dbReference type="Proteomes" id="UP000280296"/>
    </source>
</evidence>
<evidence type="ECO:0000256" key="2">
    <source>
        <dbReference type="ARBA" id="ARBA00022741"/>
    </source>
</evidence>
<dbReference type="GO" id="GO:0032790">
    <property type="term" value="P:ribosome disassembly"/>
    <property type="evidence" value="ECO:0007669"/>
    <property type="project" value="TreeGrafter"/>
</dbReference>
<sequence>MATVNYHISDIRNIALAGHGASAKTSLADALLFAAGLAPRRGSVDDGTSLLDVDEEEKRRHFSIDSHLIHLEWDGKQIHLIDSPGYPDFIGSALGALSAVENVLITVSAPVGIEVNTRRLFQEAGRLGRGRFVALTKMDADNVDYLRDLESIRETFGPECVPFNVPVGVGPDFKGVIDVLNPPADVPEGCPLSPDAAARMVIEQIVEEDEELTNRYLEGETIALDELRKAAHDGILRGHIVPVVCLCSRLDIGIKELLDLLSCCGLSPADIHRFGVASAPGLASDPPAGGSDGVEAQEVEIDPTEDGDLVAQVFKTSIDPFMGKLSFMRIISGRLTPDTPLINLRTGKTNKPGHLYVVQGKQNEEVPEAIAGDIVAVAKFDDLHISDTVTNGGNHSAPHVVLKPINFPTPMVPRAVEPKAREDEAKIAASLAKIAEEDPTFTYRRDEQTHELIINGMSDLHLDVILQRLKNRYKLDVETHIPHVPYLETIQAPAEAEHRHKKQTGGRGQFAEVHLRIRPLPRGEGFKFVDAVKGGVIPNNFIPAVEKGCLEQMQKGVISGNRVVDVEVEVHFGKYHDVDSSEAAFKTASAAAFRKAFEKARPALLEPVVAMEITVPGEKFGDISADLSTRRGHITGMDTLPGGLQVLKAHVPLAEVLSYSSTLKSMTAGQGSYTLEFHSYQPVPAHIQQQIVEKYQKSRAGVEEE</sequence>
<dbReference type="Gene3D" id="2.40.30.10">
    <property type="entry name" value="Translation factors"/>
    <property type="match status" value="1"/>
</dbReference>
<dbReference type="InterPro" id="IPR020568">
    <property type="entry name" value="Ribosomal_Su5_D2-typ_SF"/>
</dbReference>